<dbReference type="EMBL" id="BNDV01000008">
    <property type="protein sequence ID" value="GHI14125.1"/>
    <property type="molecule type" value="Genomic_DNA"/>
</dbReference>
<protein>
    <recommendedName>
        <fullName evidence="4">Integrase catalytic domain-containing protein</fullName>
    </recommendedName>
</protein>
<feature type="region of interest" description="Disordered" evidence="1">
    <location>
        <begin position="84"/>
        <end position="116"/>
    </location>
</feature>
<feature type="compositionally biased region" description="Basic and acidic residues" evidence="1">
    <location>
        <begin position="97"/>
        <end position="116"/>
    </location>
</feature>
<proteinExistence type="predicted"/>
<evidence type="ECO:0000313" key="3">
    <source>
        <dbReference type="Proteomes" id="UP000660554"/>
    </source>
</evidence>
<name>A0ABQ3NMX1_STRVG</name>
<organism evidence="2 3">
    <name type="scientific">Streptomyces virginiae</name>
    <name type="common">Streptomyces cinnamonensis</name>
    <dbReference type="NCBI Taxonomy" id="1961"/>
    <lineage>
        <taxon>Bacteria</taxon>
        <taxon>Bacillati</taxon>
        <taxon>Actinomycetota</taxon>
        <taxon>Actinomycetes</taxon>
        <taxon>Kitasatosporales</taxon>
        <taxon>Streptomycetaceae</taxon>
        <taxon>Streptomyces</taxon>
    </lineage>
</organism>
<evidence type="ECO:0000256" key="1">
    <source>
        <dbReference type="SAM" id="MobiDB-lite"/>
    </source>
</evidence>
<gene>
    <name evidence="2" type="ORF">Scinn_35880</name>
</gene>
<comment type="caution">
    <text evidence="2">The sequence shown here is derived from an EMBL/GenBank/DDBJ whole genome shotgun (WGS) entry which is preliminary data.</text>
</comment>
<evidence type="ECO:0008006" key="4">
    <source>
        <dbReference type="Google" id="ProtNLM"/>
    </source>
</evidence>
<keyword evidence="3" id="KW-1185">Reference proteome</keyword>
<sequence>MIGSLDGTARANYTAQRPNRPLKGQLQREVTGRTLPDAALVVRIEEISEKFAEHYNTPRFERRYLSGCNADDGTAVFGASDTASYHWSQSPPLRTAVETDHDADGDDRRDEDERRP</sequence>
<feature type="region of interest" description="Disordered" evidence="1">
    <location>
        <begin position="1"/>
        <end position="34"/>
    </location>
</feature>
<reference evidence="3" key="1">
    <citation type="submission" date="2020-09" db="EMBL/GenBank/DDBJ databases">
        <title>Whole genome shotgun sequence of Streptomyces cinnamonensis NBRC 15873.</title>
        <authorList>
            <person name="Komaki H."/>
            <person name="Tamura T."/>
        </authorList>
    </citation>
    <scope>NUCLEOTIDE SEQUENCE [LARGE SCALE GENOMIC DNA]</scope>
    <source>
        <strain evidence="3">NBRC 15873</strain>
    </source>
</reference>
<accession>A0ABQ3NMX1</accession>
<evidence type="ECO:0000313" key="2">
    <source>
        <dbReference type="EMBL" id="GHI14125.1"/>
    </source>
</evidence>
<dbReference type="Proteomes" id="UP000660554">
    <property type="component" value="Unassembled WGS sequence"/>
</dbReference>